<comment type="caution">
    <text evidence="1">The sequence shown here is derived from an EMBL/GenBank/DDBJ whole genome shotgun (WGS) entry which is preliminary data.</text>
</comment>
<accession>A0A848BZX2</accession>
<proteinExistence type="predicted"/>
<reference evidence="1 2" key="1">
    <citation type="submission" date="2020-04" db="EMBL/GenBank/DDBJ databases">
        <authorList>
            <person name="Hitch T.C.A."/>
            <person name="Wylensek D."/>
            <person name="Clavel T."/>
        </authorList>
    </citation>
    <scope>NUCLEOTIDE SEQUENCE [LARGE SCALE GENOMIC DNA]</scope>
    <source>
        <strain evidence="1 2">Oil-RF-744-FAT-WT-6-1</strain>
    </source>
</reference>
<gene>
    <name evidence="1" type="ORF">HF872_09575</name>
</gene>
<name>A0A848BZX2_9FIRM</name>
<dbReference type="EMBL" id="JABAFG010000015">
    <property type="protein sequence ID" value="NME28866.1"/>
    <property type="molecule type" value="Genomic_DNA"/>
</dbReference>
<evidence type="ECO:0008006" key="3">
    <source>
        <dbReference type="Google" id="ProtNLM"/>
    </source>
</evidence>
<dbReference type="Proteomes" id="UP000591071">
    <property type="component" value="Unassembled WGS sequence"/>
</dbReference>
<sequence length="61" mass="7062">MKFRKKPVVIDAYQTDKIMYIETLEGIHKANVGDWIITGVNGEQYPCKPDIFAKTYEPVEE</sequence>
<protein>
    <recommendedName>
        <fullName evidence="3">Phage protein</fullName>
    </recommendedName>
</protein>
<dbReference type="AlphaFoldDB" id="A0A848BZX2"/>
<dbReference type="RefSeq" id="WP_170087836.1">
    <property type="nucleotide sequence ID" value="NZ_JABAFG010000015.1"/>
</dbReference>
<evidence type="ECO:0000313" key="2">
    <source>
        <dbReference type="Proteomes" id="UP000591071"/>
    </source>
</evidence>
<organism evidence="1 2">
    <name type="scientific">Megasphaera hexanoica</name>
    <dbReference type="NCBI Taxonomy" id="1675036"/>
    <lineage>
        <taxon>Bacteria</taxon>
        <taxon>Bacillati</taxon>
        <taxon>Bacillota</taxon>
        <taxon>Negativicutes</taxon>
        <taxon>Veillonellales</taxon>
        <taxon>Veillonellaceae</taxon>
        <taxon>Megasphaera</taxon>
    </lineage>
</organism>
<evidence type="ECO:0000313" key="1">
    <source>
        <dbReference type="EMBL" id="NME28866.1"/>
    </source>
</evidence>